<reference evidence="2" key="1">
    <citation type="submission" date="2022-11" db="EMBL/GenBank/DDBJ databases">
        <title>Chromosome-level genome of Pogonophryne albipinna.</title>
        <authorList>
            <person name="Jo E."/>
        </authorList>
    </citation>
    <scope>NUCLEOTIDE SEQUENCE</scope>
    <source>
        <strain evidence="2">SGF0006</strain>
        <tissue evidence="2">Muscle</tissue>
    </source>
</reference>
<proteinExistence type="predicted"/>
<name>A0AAD6FFK8_9TELE</name>
<protein>
    <submittedName>
        <fullName evidence="2">Uncharacterized protein</fullName>
    </submittedName>
</protein>
<organism evidence="2 3">
    <name type="scientific">Pogonophryne albipinna</name>
    <dbReference type="NCBI Taxonomy" id="1090488"/>
    <lineage>
        <taxon>Eukaryota</taxon>
        <taxon>Metazoa</taxon>
        <taxon>Chordata</taxon>
        <taxon>Craniata</taxon>
        <taxon>Vertebrata</taxon>
        <taxon>Euteleostomi</taxon>
        <taxon>Actinopterygii</taxon>
        <taxon>Neopterygii</taxon>
        <taxon>Teleostei</taxon>
        <taxon>Neoteleostei</taxon>
        <taxon>Acanthomorphata</taxon>
        <taxon>Eupercaria</taxon>
        <taxon>Perciformes</taxon>
        <taxon>Notothenioidei</taxon>
        <taxon>Pogonophryne</taxon>
    </lineage>
</organism>
<accession>A0AAD6FFK8</accession>
<feature type="compositionally biased region" description="Polar residues" evidence="1">
    <location>
        <begin position="75"/>
        <end position="89"/>
    </location>
</feature>
<comment type="caution">
    <text evidence="2">The sequence shown here is derived from an EMBL/GenBank/DDBJ whole genome shotgun (WGS) entry which is preliminary data.</text>
</comment>
<sequence>MSAEEVQIIPLAHHIQRPLEEQSTVESSTIWVSAAGSILMMKKVATEVQTSQAHMDASIQPRSHPLSVVLDPGAMNSTETGANPQGSHTHTPELPAS</sequence>
<keyword evidence="3" id="KW-1185">Reference proteome</keyword>
<feature type="region of interest" description="Disordered" evidence="1">
    <location>
        <begin position="53"/>
        <end position="97"/>
    </location>
</feature>
<dbReference type="AlphaFoldDB" id="A0AAD6FFK8"/>
<evidence type="ECO:0000313" key="2">
    <source>
        <dbReference type="EMBL" id="KAJ4933314.1"/>
    </source>
</evidence>
<evidence type="ECO:0000256" key="1">
    <source>
        <dbReference type="SAM" id="MobiDB-lite"/>
    </source>
</evidence>
<gene>
    <name evidence="2" type="ORF">JOQ06_030146</name>
</gene>
<dbReference type="EMBL" id="JAPTMU010000013">
    <property type="protein sequence ID" value="KAJ4933314.1"/>
    <property type="molecule type" value="Genomic_DNA"/>
</dbReference>
<evidence type="ECO:0000313" key="3">
    <source>
        <dbReference type="Proteomes" id="UP001219934"/>
    </source>
</evidence>
<dbReference type="Proteomes" id="UP001219934">
    <property type="component" value="Unassembled WGS sequence"/>
</dbReference>